<evidence type="ECO:0000256" key="7">
    <source>
        <dbReference type="ARBA" id="ARBA00023315"/>
    </source>
</evidence>
<dbReference type="Pfam" id="PF21089">
    <property type="entry name" value="PKS_DH_N"/>
    <property type="match status" value="1"/>
</dbReference>
<dbReference type="SUPFAM" id="SSF55048">
    <property type="entry name" value="Probable ACP-binding domain of malonyl-CoA ACP transacylase"/>
    <property type="match status" value="1"/>
</dbReference>
<feature type="region of interest" description="N-terminal hotdog fold" evidence="8">
    <location>
        <begin position="924"/>
        <end position="1051"/>
    </location>
</feature>
<dbReference type="Gene3D" id="3.40.50.720">
    <property type="entry name" value="NAD(P)-binding Rossmann-like Domain"/>
    <property type="match status" value="2"/>
</dbReference>
<keyword evidence="6" id="KW-0511">Multifunctional enzyme</keyword>
<dbReference type="InterPro" id="IPR049551">
    <property type="entry name" value="PKS_DH_C"/>
</dbReference>
<feature type="compositionally biased region" description="Acidic residues" evidence="9">
    <location>
        <begin position="17"/>
        <end position="27"/>
    </location>
</feature>
<dbReference type="InterPro" id="IPR032821">
    <property type="entry name" value="PKS_assoc"/>
</dbReference>
<evidence type="ECO:0000256" key="8">
    <source>
        <dbReference type="PROSITE-ProRule" id="PRU01363"/>
    </source>
</evidence>
<dbReference type="InterPro" id="IPR050091">
    <property type="entry name" value="PKS_NRPS_Biosynth_Enz"/>
</dbReference>
<dbReference type="GO" id="GO:0008168">
    <property type="term" value="F:methyltransferase activity"/>
    <property type="evidence" value="ECO:0007669"/>
    <property type="project" value="UniProtKB-KW"/>
</dbReference>
<organism evidence="13 14">
    <name type="scientific">Aspergillus awamori</name>
    <name type="common">Black koji mold</name>
    <dbReference type="NCBI Taxonomy" id="105351"/>
    <lineage>
        <taxon>Eukaryota</taxon>
        <taxon>Fungi</taxon>
        <taxon>Dikarya</taxon>
        <taxon>Ascomycota</taxon>
        <taxon>Pezizomycotina</taxon>
        <taxon>Eurotiomycetes</taxon>
        <taxon>Eurotiomycetidae</taxon>
        <taxon>Eurotiales</taxon>
        <taxon>Aspergillaceae</taxon>
        <taxon>Aspergillus</taxon>
    </lineage>
</organism>
<feature type="region of interest" description="Disordered" evidence="9">
    <location>
        <begin position="1"/>
        <end position="29"/>
    </location>
</feature>
<keyword evidence="3" id="KW-0489">Methyltransferase</keyword>
<dbReference type="Pfam" id="PF14765">
    <property type="entry name" value="PS-DH"/>
    <property type="match status" value="1"/>
</dbReference>
<evidence type="ECO:0000256" key="1">
    <source>
        <dbReference type="ARBA" id="ARBA00022450"/>
    </source>
</evidence>
<dbReference type="InterPro" id="IPR049552">
    <property type="entry name" value="PKS_DH_N"/>
</dbReference>
<evidence type="ECO:0000256" key="3">
    <source>
        <dbReference type="ARBA" id="ARBA00022603"/>
    </source>
</evidence>
<dbReference type="SUPFAM" id="SSF53335">
    <property type="entry name" value="S-adenosyl-L-methionine-dependent methyltransferases"/>
    <property type="match status" value="1"/>
</dbReference>
<feature type="compositionally biased region" description="Polar residues" evidence="9">
    <location>
        <begin position="1"/>
        <end position="13"/>
    </location>
</feature>
<feature type="domain" description="PKS/mFAS DH" evidence="12">
    <location>
        <begin position="924"/>
        <end position="1208"/>
    </location>
</feature>
<dbReference type="InterPro" id="IPR001227">
    <property type="entry name" value="Ac_transferase_dom_sf"/>
</dbReference>
<dbReference type="Gene3D" id="3.10.129.110">
    <property type="entry name" value="Polyketide synthase dehydratase"/>
    <property type="match status" value="1"/>
</dbReference>
<dbReference type="SMART" id="SM00826">
    <property type="entry name" value="PKS_DH"/>
    <property type="match status" value="1"/>
</dbReference>
<dbReference type="SUPFAM" id="SSF51735">
    <property type="entry name" value="NAD(P)-binding Rossmann-fold domains"/>
    <property type="match status" value="2"/>
</dbReference>
<proteinExistence type="predicted"/>
<evidence type="ECO:0000256" key="9">
    <source>
        <dbReference type="SAM" id="MobiDB-lite"/>
    </source>
</evidence>
<dbReference type="Gene3D" id="3.40.366.10">
    <property type="entry name" value="Malonyl-Coenzyme A Acyl Carrier Protein, domain 2"/>
    <property type="match status" value="1"/>
</dbReference>
<dbReference type="InterPro" id="IPR013149">
    <property type="entry name" value="ADH-like_C"/>
</dbReference>
<dbReference type="InterPro" id="IPR042104">
    <property type="entry name" value="PKS_dehydratase_sf"/>
</dbReference>
<dbReference type="PANTHER" id="PTHR43775:SF49">
    <property type="entry name" value="SYNTHASE, PUTATIVE (JCVI)-RELATED"/>
    <property type="match status" value="1"/>
</dbReference>
<keyword evidence="7" id="KW-0012">Acyltransferase</keyword>
<evidence type="ECO:0000259" key="10">
    <source>
        <dbReference type="PROSITE" id="PS50075"/>
    </source>
</evidence>
<keyword evidence="1" id="KW-0596">Phosphopantetheine</keyword>
<dbReference type="Pfam" id="PF16197">
    <property type="entry name" value="KAsynt_C_assoc"/>
    <property type="match status" value="1"/>
</dbReference>
<feature type="region of interest" description="C-terminal hotdog fold" evidence="8">
    <location>
        <begin position="1062"/>
        <end position="1208"/>
    </location>
</feature>
<dbReference type="InterPro" id="IPR013154">
    <property type="entry name" value="ADH-like_N"/>
</dbReference>
<dbReference type="Pfam" id="PF08240">
    <property type="entry name" value="ADH_N"/>
    <property type="match status" value="1"/>
</dbReference>
<keyword evidence="4" id="KW-0808">Transferase</keyword>
<dbReference type="InterPro" id="IPR020807">
    <property type="entry name" value="PKS_DH"/>
</dbReference>
<dbReference type="Pfam" id="PF08242">
    <property type="entry name" value="Methyltransf_12"/>
    <property type="match status" value="1"/>
</dbReference>
<dbReference type="InterPro" id="IPR036291">
    <property type="entry name" value="NAD(P)-bd_dom_sf"/>
</dbReference>
<feature type="active site" description="Proton donor; for dehydratase activity" evidence="8">
    <location>
        <position position="1123"/>
    </location>
</feature>
<dbReference type="Pfam" id="PF00107">
    <property type="entry name" value="ADH_zinc_N"/>
    <property type="match status" value="1"/>
</dbReference>
<dbReference type="GO" id="GO:0016491">
    <property type="term" value="F:oxidoreductase activity"/>
    <property type="evidence" value="ECO:0007669"/>
    <property type="project" value="InterPro"/>
</dbReference>
<keyword evidence="5" id="KW-0521">NADP</keyword>
<dbReference type="InterPro" id="IPR029063">
    <property type="entry name" value="SAM-dependent_MTases_sf"/>
</dbReference>
<dbReference type="SUPFAM" id="SSF47336">
    <property type="entry name" value="ACP-like"/>
    <property type="match status" value="1"/>
</dbReference>
<dbReference type="SMART" id="SM00829">
    <property type="entry name" value="PKS_ER"/>
    <property type="match status" value="1"/>
</dbReference>
<reference evidence="13 14" key="1">
    <citation type="submission" date="2016-09" db="EMBL/GenBank/DDBJ databases">
        <title>Aspergillus awamori IFM 58123T.</title>
        <authorList>
            <person name="Kusuya Y."/>
            <person name="Shimizu M."/>
            <person name="Takahashi H."/>
            <person name="Yaguchi T."/>
        </authorList>
    </citation>
    <scope>NUCLEOTIDE SEQUENCE [LARGE SCALE GENOMIC DNA]</scope>
    <source>
        <strain evidence="13 14">IFM 58123</strain>
    </source>
</reference>
<dbReference type="InterPro" id="IPR016035">
    <property type="entry name" value="Acyl_Trfase/lysoPLipase"/>
</dbReference>
<dbReference type="EMBL" id="BDHI01000001">
    <property type="protein sequence ID" value="GCB18254.1"/>
    <property type="molecule type" value="Genomic_DNA"/>
</dbReference>
<dbReference type="InterPro" id="IPR013968">
    <property type="entry name" value="PKS_KR"/>
</dbReference>
<gene>
    <name evidence="13" type="ORF">AAWM_01139</name>
</gene>
<dbReference type="InterPro" id="IPR014043">
    <property type="entry name" value="Acyl_transferase_dom"/>
</dbReference>
<evidence type="ECO:0000313" key="14">
    <source>
        <dbReference type="Proteomes" id="UP000286921"/>
    </source>
</evidence>
<evidence type="ECO:0000313" key="13">
    <source>
        <dbReference type="EMBL" id="GCB18254.1"/>
    </source>
</evidence>
<dbReference type="Pfam" id="PF00698">
    <property type="entry name" value="Acyl_transf_1"/>
    <property type="match status" value="1"/>
</dbReference>
<dbReference type="Proteomes" id="UP000286921">
    <property type="component" value="Unassembled WGS sequence"/>
</dbReference>
<dbReference type="SUPFAM" id="SSF50129">
    <property type="entry name" value="GroES-like"/>
    <property type="match status" value="1"/>
</dbReference>
<protein>
    <submittedName>
        <fullName evidence="13">Polyketide synthase-nonribosomal peptide synthetase</fullName>
    </submittedName>
</protein>
<evidence type="ECO:0000256" key="5">
    <source>
        <dbReference type="ARBA" id="ARBA00022857"/>
    </source>
</evidence>
<accession>A0A401KFX9</accession>
<dbReference type="SUPFAM" id="SSF52151">
    <property type="entry name" value="FabD/lysophospholipase-like"/>
    <property type="match status" value="1"/>
</dbReference>
<evidence type="ECO:0000256" key="6">
    <source>
        <dbReference type="ARBA" id="ARBA00023268"/>
    </source>
</evidence>
<dbReference type="CDD" id="cd02440">
    <property type="entry name" value="AdoMet_MTases"/>
    <property type="match status" value="1"/>
</dbReference>
<evidence type="ECO:0000259" key="11">
    <source>
        <dbReference type="PROSITE" id="PS52004"/>
    </source>
</evidence>
<dbReference type="Pfam" id="PF00109">
    <property type="entry name" value="ketoacyl-synt"/>
    <property type="match status" value="1"/>
</dbReference>
<dbReference type="GO" id="GO:0006633">
    <property type="term" value="P:fatty acid biosynthetic process"/>
    <property type="evidence" value="ECO:0007669"/>
    <property type="project" value="TreeGrafter"/>
</dbReference>
<dbReference type="InterPro" id="IPR013217">
    <property type="entry name" value="Methyltransf_12"/>
</dbReference>
<dbReference type="GO" id="GO:0044550">
    <property type="term" value="P:secondary metabolite biosynthetic process"/>
    <property type="evidence" value="ECO:0007669"/>
    <property type="project" value="TreeGrafter"/>
</dbReference>
<evidence type="ECO:0000256" key="4">
    <source>
        <dbReference type="ARBA" id="ARBA00022679"/>
    </source>
</evidence>
<dbReference type="PROSITE" id="PS50075">
    <property type="entry name" value="CARRIER"/>
    <property type="match status" value="1"/>
</dbReference>
<dbReference type="SMART" id="SM00827">
    <property type="entry name" value="PKS_AT"/>
    <property type="match status" value="1"/>
</dbReference>
<dbReference type="PROSITE" id="PS52019">
    <property type="entry name" value="PKS_MFAS_DH"/>
    <property type="match status" value="1"/>
</dbReference>
<dbReference type="InterPro" id="IPR057326">
    <property type="entry name" value="KR_dom"/>
</dbReference>
<dbReference type="InterPro" id="IPR036736">
    <property type="entry name" value="ACP-like_sf"/>
</dbReference>
<dbReference type="SMART" id="SM00822">
    <property type="entry name" value="PKS_KR"/>
    <property type="match status" value="1"/>
</dbReference>
<feature type="active site" description="Proton acceptor; for dehydratase activity" evidence="8">
    <location>
        <position position="956"/>
    </location>
</feature>
<dbReference type="InterPro" id="IPR016039">
    <property type="entry name" value="Thiolase-like"/>
</dbReference>
<keyword evidence="14" id="KW-1185">Reference proteome</keyword>
<dbReference type="Gene3D" id="3.90.180.10">
    <property type="entry name" value="Medium-chain alcohol dehydrogenases, catalytic domain"/>
    <property type="match status" value="2"/>
</dbReference>
<evidence type="ECO:0000256" key="2">
    <source>
        <dbReference type="ARBA" id="ARBA00022553"/>
    </source>
</evidence>
<dbReference type="InterPro" id="IPR011032">
    <property type="entry name" value="GroES-like_sf"/>
</dbReference>
<dbReference type="Gene3D" id="3.40.50.150">
    <property type="entry name" value="Vaccinia Virus protein VP39"/>
    <property type="match status" value="1"/>
</dbReference>
<evidence type="ECO:0000259" key="12">
    <source>
        <dbReference type="PROSITE" id="PS52019"/>
    </source>
</evidence>
<dbReference type="SUPFAM" id="SSF53901">
    <property type="entry name" value="Thiolase-like"/>
    <property type="match status" value="1"/>
</dbReference>
<dbReference type="SMART" id="SM00825">
    <property type="entry name" value="PKS_KS"/>
    <property type="match status" value="1"/>
</dbReference>
<dbReference type="Gene3D" id="3.40.47.10">
    <property type="match status" value="1"/>
</dbReference>
<dbReference type="InterPro" id="IPR014030">
    <property type="entry name" value="Ketoacyl_synth_N"/>
</dbReference>
<dbReference type="CDD" id="cd05195">
    <property type="entry name" value="enoyl_red"/>
    <property type="match status" value="1"/>
</dbReference>
<dbReference type="InterPro" id="IPR020843">
    <property type="entry name" value="ER"/>
</dbReference>
<dbReference type="InterPro" id="IPR009081">
    <property type="entry name" value="PP-bd_ACP"/>
</dbReference>
<name>A0A401KFX9_ASPAW</name>
<dbReference type="InterPro" id="IPR014031">
    <property type="entry name" value="Ketoacyl_synth_C"/>
</dbReference>
<feature type="domain" description="Carrier" evidence="10">
    <location>
        <begin position="2335"/>
        <end position="2415"/>
    </location>
</feature>
<dbReference type="GO" id="GO:0032259">
    <property type="term" value="P:methylation"/>
    <property type="evidence" value="ECO:0007669"/>
    <property type="project" value="UniProtKB-KW"/>
</dbReference>
<dbReference type="PANTHER" id="PTHR43775">
    <property type="entry name" value="FATTY ACID SYNTHASE"/>
    <property type="match status" value="1"/>
</dbReference>
<dbReference type="GO" id="GO:0004312">
    <property type="term" value="F:fatty acid synthase activity"/>
    <property type="evidence" value="ECO:0007669"/>
    <property type="project" value="TreeGrafter"/>
</dbReference>
<keyword evidence="2" id="KW-0597">Phosphoprotein</keyword>
<dbReference type="InterPro" id="IPR049900">
    <property type="entry name" value="PKS_mFAS_DH"/>
</dbReference>
<dbReference type="STRING" id="105351.A0A401KFX9"/>
<feature type="domain" description="Ketosynthase family 3 (KS3)" evidence="11">
    <location>
        <begin position="34"/>
        <end position="454"/>
    </location>
</feature>
<dbReference type="Pfam" id="PF02801">
    <property type="entry name" value="Ketoacyl-synt_C"/>
    <property type="match status" value="1"/>
</dbReference>
<dbReference type="InterPro" id="IPR016036">
    <property type="entry name" value="Malonyl_transacylase_ACP-bd"/>
</dbReference>
<dbReference type="PROSITE" id="PS52004">
    <property type="entry name" value="KS3_2"/>
    <property type="match status" value="1"/>
</dbReference>
<dbReference type="Gene3D" id="3.30.70.3290">
    <property type="match status" value="1"/>
</dbReference>
<dbReference type="Pfam" id="PF08659">
    <property type="entry name" value="KR"/>
    <property type="match status" value="1"/>
</dbReference>
<comment type="caution">
    <text evidence="13">The sequence shown here is derived from an EMBL/GenBank/DDBJ whole genome shotgun (WGS) entry which is preliminary data.</text>
</comment>
<sequence>MSASETASNSPGWTTVDPDELQNDSEDQWTHDAPPLIAIVGMAARLPGGISSPEEFWQFMIDKRCASAPVPAGRYNVDAFHGTPGGDTQSVIAKQGFFLDGDYLGKVDTSFFQSNRYEQGWVDPQQMLLSEVVWECMESGGQVDWQGKDIGCFVGTFGEDWLDLTAKDTQNTSPLHIVGTGDYAASNRVSFEYDLKGPCMTCRTACSSSLVALHEACQAIALGDCPSAIVGGSSLIFTPTMTTNMSQAGALSPDGICKTFDAEANGYARAEGVCVLYIKKLDDALRDKDPVRGVIRAVATNFDGRTNHITVPSSAGQEALIRKAYRKAHLENLAETAFVECHGTATRKGDVVETTAVADAFGRHPMIIGGVKSNIGHTEGAAGLAGLIKAVLALEHRQIPPNVNFSTPNPNIPFREAGLTVPVDVLPWPADRKERVSVNCFGVGGTNAHVIVESAASLMPAKVMAALETNTNSPRVLPLSASCPESLDQRVMDIMKYLTRHPQAVPDLAYTLSAKREHLRHRAFAVTGGGIPLESIEFTKADNTKHGSNIVTFAFPGQGTQWAGMGTELMKNFTSFRRDIEYMDQILQSLSNAPTWRMHDELVKTGPRSDINRPDIAQPLCTAVQISLVNLLRTWGITPDKVIGHSSGEFAAAYAANALSMDTAIILAYTRGLVAKMAPEGGMLAVGVGRDEIGQYIAGKVALACENSSNSVTLAGERIQLEQVANRIQNEQPDILIKMLPVERAYHSAFMASVGAEYEELTRPHLSNHKDTMVPMYSTVSGAVITRPSELDAAYWRRSLESPVLFSSAFRDLAKSTQKSHQFVVEIGPNSALRGPIQQILRSINMGFTYCSTMRSNESNISRVLSVAGTAYANNLPVDLLAVNDGYEGEILTDLPPYPWQRENIPWAETRISKQWRLRQFPRHELLGARCLESNDFEPAWRNVLRSEEVPWINHHRLMGLVIFPAVGYVALASEAIRQITGLTACTLEQVMLMEALVRDENDIEIMTTLRKMTMNATMDSDWYEFTVCSYNGQGWTKHCSGKVMGGTDQPLPSKTISEPFTRRISSYRWYRRCEKKGLEYGSLFEGLQDITASPLTNAARGRVEDDRESHDSYYAIHPTIVDQCLQVMLVASDKGVSHYPDKAGMPLYIDRVYLAPGSSSMLVEATTTDPTRETLSGYFKVVSESTGDVVLEMKGLRLLPIPEAGQETKGPKLATHIQWKPDIRFLPATQQVPSPVDLGQQKTQNLAIAGFLLVFELIEALAPQTSLPSYLENYRKLSVETGKKILQGEYDHIPGVAQMKNMNREQRKALFKSLQGQYPDARVERCYNDAWVYASERPDQLISESIFQDTSLLGTMKGIVEWGLELYDWKRFLGPLSHANPGLRVLEVGAGAGSATRIMLEALTTNHGDRLFSQFTVTDSVPGLVSQLEERFENIPKLEYKTLDISKSATDQGFTENSYDLLIVCNVLYETPVLSQSLAHIRSLLAPGGRLLLYEPCSEIPHVDVVMGSLPSWWLGMGDNREGKPHVSVERWEQELCRAGFSGLDGVQYNAPAPLYWQALMLSTKPVEESSHELINLLCTAETRHHPWIKSLAVCLSSDGYDVHWCTFGEAYPTENVIALLDLESPFLHDISKSTYSTIQSWMSSVKRLLWVTHSMQIECEDPQFCLILGLVRTLRCELNVDIGTCEIDSFDDAALPVVTQAYKQLGMPIAGTTIRDFEFIMHRGVGHTGRAALTKIIDHLNVIGQPGSYQLDIQTIGDLSSLGWKPIPIEEVGPHDVEVKASYLALNFKDLMMSLGVVERTKTMDFSFEGSGLVTRVGSEVTTLRVGDPVVVFDTQPMKTLAVFPVDRVTPAPKRLTLAEAAATPSAYLTAIYTLIVIGKLHKGQSVLIHSACGAVGLAALHVCQIIGAEVFASVGSDEKVKYLMKAFGIPRSHILDSHSVSFLSGIMRETNGRGVDLVLNSLAGELLRASWSVADDDTETARWALDTANKKLDEATYLPLLHTIYQVDQVEDAMRQMQKGQHIGKFVIEMPDDESKFPLLPTQARFSFSPTSSYLLVGGLRGIGRAVVRWMVEHGARDFVFLSRSAGSHEEDHIFSQELESQGCRVVMVAGSVTDADAVRRATQQYGRSISGVIQMSAVLKDQLFDKMSHEDWTTSLATKVQGTLNIHRALQDQSLDFFIVFSSAVSMIGNPGQANYAAANSFLDGFVQYRRGLGLPASLVSLGPVDEMGLMSQQPDLLQKARQASHHMMGEGDVLKAFQLALLSAKDGLSSTRPPVVVSGLSPAVMTGDAWLQQDARFSTLKTGKDASTAGDIDEEHFRRQFLSLRDDLTPLIDGSCEALIIEKLGEQIATHNGLAEEIGIDQYGSLEIDSLMGLQIKHWLRRKVEVEVSLGDVIRAKTVGNIAKLVVESLRTRYGVKEGDCAAA</sequence>
<dbReference type="CDD" id="cd00833">
    <property type="entry name" value="PKS"/>
    <property type="match status" value="1"/>
</dbReference>
<dbReference type="InterPro" id="IPR020841">
    <property type="entry name" value="PKS_Beta-ketoAc_synthase_dom"/>
</dbReference>